<dbReference type="EMBL" id="CAJVQB010171019">
    <property type="protein sequence ID" value="CAG8857443.1"/>
    <property type="molecule type" value="Genomic_DNA"/>
</dbReference>
<gene>
    <name evidence="1" type="ORF">GMARGA_LOCUS46262</name>
</gene>
<organism evidence="1 2">
    <name type="scientific">Gigaspora margarita</name>
    <dbReference type="NCBI Taxonomy" id="4874"/>
    <lineage>
        <taxon>Eukaryota</taxon>
        <taxon>Fungi</taxon>
        <taxon>Fungi incertae sedis</taxon>
        <taxon>Mucoromycota</taxon>
        <taxon>Glomeromycotina</taxon>
        <taxon>Glomeromycetes</taxon>
        <taxon>Diversisporales</taxon>
        <taxon>Gigasporaceae</taxon>
        <taxon>Gigaspora</taxon>
    </lineage>
</organism>
<proteinExistence type="predicted"/>
<keyword evidence="2" id="KW-1185">Reference proteome</keyword>
<protein>
    <submittedName>
        <fullName evidence="1">31599_t:CDS:1</fullName>
    </submittedName>
</protein>
<accession>A0ABN7XSZ7</accession>
<evidence type="ECO:0000313" key="1">
    <source>
        <dbReference type="EMBL" id="CAG8857443.1"/>
    </source>
</evidence>
<comment type="caution">
    <text evidence="1">The sequence shown here is derived from an EMBL/GenBank/DDBJ whole genome shotgun (WGS) entry which is preliminary data.</text>
</comment>
<evidence type="ECO:0000313" key="2">
    <source>
        <dbReference type="Proteomes" id="UP000789901"/>
    </source>
</evidence>
<name>A0ABN7XSZ7_GIGMA</name>
<dbReference type="Proteomes" id="UP000789901">
    <property type="component" value="Unassembled WGS sequence"/>
</dbReference>
<reference evidence="1 2" key="1">
    <citation type="submission" date="2021-06" db="EMBL/GenBank/DDBJ databases">
        <authorList>
            <person name="Kallberg Y."/>
            <person name="Tangrot J."/>
            <person name="Rosling A."/>
        </authorList>
    </citation>
    <scope>NUCLEOTIDE SEQUENCE [LARGE SCALE GENOMIC DNA]</scope>
    <source>
        <strain evidence="1 2">120-4 pot B 10/14</strain>
    </source>
</reference>
<feature type="non-terminal residue" evidence="1">
    <location>
        <position position="58"/>
    </location>
</feature>
<feature type="non-terminal residue" evidence="1">
    <location>
        <position position="1"/>
    </location>
</feature>
<sequence>ENANYLCARSLLGFGTLHKFSPLQLKKIIKNHVFEKPDPAPTTHSQPTKVWTAHISIQ</sequence>